<organism evidence="1 2">
    <name type="scientific">Kingella denitrificans ATCC 33394</name>
    <dbReference type="NCBI Taxonomy" id="888741"/>
    <lineage>
        <taxon>Bacteria</taxon>
        <taxon>Pseudomonadati</taxon>
        <taxon>Pseudomonadota</taxon>
        <taxon>Betaproteobacteria</taxon>
        <taxon>Neisseriales</taxon>
        <taxon>Neisseriaceae</taxon>
        <taxon>Kingella</taxon>
    </lineage>
</organism>
<dbReference type="STRING" id="888741.HMPREF9098_1392"/>
<evidence type="ECO:0000313" key="1">
    <source>
        <dbReference type="EMBL" id="EGC17137.1"/>
    </source>
</evidence>
<sequence>MQNGQMQQHCDFNPLQPISGSLHMNPPLFPYLAEHGRAAVAQIAALSAFDGERAENLRVLRQVVERQNGCLTAEQCTAYFPSEVLDYAASRPDQAAAYTAALLILLQSAIVHRRHSTELGLCRDRYRRENIGCRLPEAMRQALDEAFAAAEGQGVLA</sequence>
<accession>F0EZV8</accession>
<proteinExistence type="predicted"/>
<dbReference type="HOGENOM" id="CLU_124389_0_0_4"/>
<dbReference type="EMBL" id="AEWV01000022">
    <property type="protein sequence ID" value="EGC17137.1"/>
    <property type="molecule type" value="Genomic_DNA"/>
</dbReference>
<dbReference type="Proteomes" id="UP000004088">
    <property type="component" value="Unassembled WGS sequence"/>
</dbReference>
<comment type="caution">
    <text evidence="1">The sequence shown here is derived from an EMBL/GenBank/DDBJ whole genome shotgun (WGS) entry which is preliminary data.</text>
</comment>
<gene>
    <name evidence="1" type="ORF">HMPREF9098_1392</name>
</gene>
<reference evidence="1 2" key="1">
    <citation type="submission" date="2011-01" db="EMBL/GenBank/DDBJ databases">
        <authorList>
            <person name="Muzny D."/>
            <person name="Qin X."/>
            <person name="Deng J."/>
            <person name="Jiang H."/>
            <person name="Liu Y."/>
            <person name="Qu J."/>
            <person name="Song X.-Z."/>
            <person name="Zhang L."/>
            <person name="Thornton R."/>
            <person name="Coyle M."/>
            <person name="Francisco L."/>
            <person name="Jackson L."/>
            <person name="Javaid M."/>
            <person name="Korchina V."/>
            <person name="Kovar C."/>
            <person name="Mata R."/>
            <person name="Mathew T."/>
            <person name="Ngo R."/>
            <person name="Nguyen L."/>
            <person name="Nguyen N."/>
            <person name="Okwuonu G."/>
            <person name="Ongeri F."/>
            <person name="Pham C."/>
            <person name="Simmons D."/>
            <person name="Wilczek-Boney K."/>
            <person name="Hale W."/>
            <person name="Jakkamsetti A."/>
            <person name="Pham P."/>
            <person name="Ruth R."/>
            <person name="San Lucas F."/>
            <person name="Warren J."/>
            <person name="Zhang J."/>
            <person name="Zhao Z."/>
            <person name="Zhou C."/>
            <person name="Zhu D."/>
            <person name="Lee S."/>
            <person name="Bess C."/>
            <person name="Blankenburg K."/>
            <person name="Forbes L."/>
            <person name="Fu Q."/>
            <person name="Gubbala S."/>
            <person name="Hirani K."/>
            <person name="Jayaseelan J.C."/>
            <person name="Lara F."/>
            <person name="Munidasa M."/>
            <person name="Palculict T."/>
            <person name="Patil S."/>
            <person name="Pu L.-L."/>
            <person name="Saada N."/>
            <person name="Tang L."/>
            <person name="Weissenberger G."/>
            <person name="Zhu Y."/>
            <person name="Hemphill L."/>
            <person name="Shang Y."/>
            <person name="Youmans B."/>
            <person name="Ayvaz T."/>
            <person name="Ross M."/>
            <person name="Santibanez J."/>
            <person name="Aqrawi P."/>
            <person name="Gross S."/>
            <person name="Joshi V."/>
            <person name="Fowler G."/>
            <person name="Nazareth L."/>
            <person name="Reid J."/>
            <person name="Worley K."/>
            <person name="Petrosino J."/>
            <person name="Highlander S."/>
            <person name="Gibbs R."/>
        </authorList>
    </citation>
    <scope>NUCLEOTIDE SEQUENCE [LARGE SCALE GENOMIC DNA]</scope>
    <source>
        <strain evidence="1 2">ATCC 33394</strain>
    </source>
</reference>
<name>F0EZV8_9NEIS</name>
<evidence type="ECO:0000313" key="2">
    <source>
        <dbReference type="Proteomes" id="UP000004088"/>
    </source>
</evidence>
<keyword evidence="2" id="KW-1185">Reference proteome</keyword>
<protein>
    <submittedName>
        <fullName evidence="1">Uncharacterized protein</fullName>
    </submittedName>
</protein>
<dbReference type="AlphaFoldDB" id="F0EZV8"/>